<gene>
    <name evidence="1" type="ORF">HBE96_17260</name>
</gene>
<name>A0A7Y0EJ58_9CLOT</name>
<dbReference type="AlphaFoldDB" id="A0A7Y0EJ58"/>
<proteinExistence type="predicted"/>
<organism evidence="1 2">
    <name type="scientific">Clostridium muellerianum</name>
    <dbReference type="NCBI Taxonomy" id="2716538"/>
    <lineage>
        <taxon>Bacteria</taxon>
        <taxon>Bacillati</taxon>
        <taxon>Bacillota</taxon>
        <taxon>Clostridia</taxon>
        <taxon>Eubacteriales</taxon>
        <taxon>Clostridiaceae</taxon>
        <taxon>Clostridium</taxon>
    </lineage>
</organism>
<protein>
    <submittedName>
        <fullName evidence="1">Uncharacterized protein</fullName>
    </submittedName>
</protein>
<reference evidence="1 2" key="2">
    <citation type="submission" date="2020-06" db="EMBL/GenBank/DDBJ databases">
        <title>Complete Genome Sequence of Clostridium muelleri sp. nov. P21T, an Acid-Alcohol Producing Acetogen Isolated from Old Hay.</title>
        <authorList>
            <person name="Duncan K.E."/>
            <person name="Tanner R.S."/>
        </authorList>
    </citation>
    <scope>NUCLEOTIDE SEQUENCE [LARGE SCALE GENOMIC DNA]</scope>
    <source>
        <strain evidence="1 2">P21</strain>
    </source>
</reference>
<evidence type="ECO:0000313" key="2">
    <source>
        <dbReference type="Proteomes" id="UP000537131"/>
    </source>
</evidence>
<accession>A0A7Y0EJ58</accession>
<dbReference type="EMBL" id="JABBNI010000036">
    <property type="protein sequence ID" value="NMM64371.1"/>
    <property type="molecule type" value="Genomic_DNA"/>
</dbReference>
<dbReference type="RefSeq" id="WP_169298953.1">
    <property type="nucleotide sequence ID" value="NZ_JABBNI010000036.1"/>
</dbReference>
<evidence type="ECO:0000313" key="1">
    <source>
        <dbReference type="EMBL" id="NMM64371.1"/>
    </source>
</evidence>
<comment type="caution">
    <text evidence="1">The sequence shown here is derived from an EMBL/GenBank/DDBJ whole genome shotgun (WGS) entry which is preliminary data.</text>
</comment>
<reference evidence="1 2" key="1">
    <citation type="submission" date="2020-04" db="EMBL/GenBank/DDBJ databases">
        <authorList>
            <person name="Doyle D.A."/>
        </authorList>
    </citation>
    <scope>NUCLEOTIDE SEQUENCE [LARGE SCALE GENOMIC DNA]</scope>
    <source>
        <strain evidence="1 2">P21</strain>
    </source>
</reference>
<sequence>MGLQKLYNFGLNGGAYGLATEKEIGEMCADAATTIYSLSLASKEDIEEYMCLMGDVELGVYQTTDGVIEVCGEDEGWEIVLISNLKLVS</sequence>
<keyword evidence="2" id="KW-1185">Reference proteome</keyword>
<dbReference type="Proteomes" id="UP000537131">
    <property type="component" value="Unassembled WGS sequence"/>
</dbReference>